<organism evidence="6">
    <name type="scientific">Aliivibrio fischeri</name>
    <name type="common">Vibrio fischeri</name>
    <dbReference type="NCBI Taxonomy" id="668"/>
    <lineage>
        <taxon>Bacteria</taxon>
        <taxon>Pseudomonadati</taxon>
        <taxon>Pseudomonadota</taxon>
        <taxon>Gammaproteobacteria</taxon>
        <taxon>Vibrionales</taxon>
        <taxon>Vibrionaceae</taxon>
        <taxon>Aliivibrio</taxon>
    </lineage>
</organism>
<dbReference type="PANTHER" id="PTHR30332">
    <property type="entry name" value="PROBABLE GENERAL SECRETION PATHWAY PROTEIN D"/>
    <property type="match status" value="1"/>
</dbReference>
<keyword evidence="2" id="KW-0732">Signal</keyword>
<dbReference type="PANTHER" id="PTHR30332:SF24">
    <property type="entry name" value="SECRETIN GSPD-RELATED"/>
    <property type="match status" value="1"/>
</dbReference>
<dbReference type="InterPro" id="IPR004846">
    <property type="entry name" value="T2SS/T3SS_dom"/>
</dbReference>
<feature type="domain" description="Type II/III secretion system secretin-like" evidence="5">
    <location>
        <begin position="317"/>
        <end position="476"/>
    </location>
</feature>
<dbReference type="Pfam" id="PF00263">
    <property type="entry name" value="Secretin"/>
    <property type="match status" value="1"/>
</dbReference>
<evidence type="ECO:0000256" key="1">
    <source>
        <dbReference type="ARBA" id="ARBA00004370"/>
    </source>
</evidence>
<dbReference type="GO" id="GO:0009306">
    <property type="term" value="P:protein secretion"/>
    <property type="evidence" value="ECO:0007669"/>
    <property type="project" value="InterPro"/>
</dbReference>
<sequence length="479" mass="52420">MRKLLCGSLALVMLFGCASQEYKDNLALNNSVHQTITDKSVIKPHSKVGFITKPPLVLSPIVEHANTQWLKKTTSINVTDLPLSLVLEKIMSDVNVPVYFSKDVQPNTPVTLNYSSSRQSVLNSLSKASGYGIEFKNNRLEISKYITRVFTLNIPSGEMSGQLGSQGETNEDDSARIEGQYLNIEYDKVNFVEEIQDSLAKALGGGEVAKQSIAISPALSSVTVRATVDQMQDIESIITHYQKELTKQVTLDIQMIEFRSNLGTERGIDWNVVKDTGDGLLQFFVPGTTTLSQGAGYGLAFTGTGKWTGTESFIKVLEQQGSVSTQTPITAMILNNQPAKITQQNVIPYIYEASSESNEGVISASVTRKTEVEGVDMMVNSSVQDEFVSLRISGQLQKIVGRDTESVGDINLGMLSTQKSEITFANKLRYGQTYVIASVKQNSSMVEQSKSFWTSLFGGTGSSKEAIETLVLLTPRKVE</sequence>
<dbReference type="InterPro" id="IPR050810">
    <property type="entry name" value="Bact_Secretion_Sys_Channel"/>
</dbReference>
<keyword evidence="3" id="KW-0472">Membrane</keyword>
<comment type="similarity">
    <text evidence="4">Belongs to the bacterial secretin family.</text>
</comment>
<proteinExistence type="inferred from homology"/>
<evidence type="ECO:0000256" key="3">
    <source>
        <dbReference type="ARBA" id="ARBA00023136"/>
    </source>
</evidence>
<accession>A0A0H4A0M1</accession>
<name>A0A0H4A0M1_ALIFS</name>
<dbReference type="PROSITE" id="PS51257">
    <property type="entry name" value="PROKAR_LIPOPROTEIN"/>
    <property type="match status" value="1"/>
</dbReference>
<comment type="subcellular location">
    <subcellularLocation>
        <location evidence="1">Membrane</location>
    </subcellularLocation>
</comment>
<dbReference type="GO" id="GO:0015627">
    <property type="term" value="C:type II protein secretion system complex"/>
    <property type="evidence" value="ECO:0007669"/>
    <property type="project" value="TreeGrafter"/>
</dbReference>
<dbReference type="GO" id="GO:0016020">
    <property type="term" value="C:membrane"/>
    <property type="evidence" value="ECO:0007669"/>
    <property type="project" value="UniProtKB-SubCell"/>
</dbReference>
<evidence type="ECO:0000313" key="6">
    <source>
        <dbReference type="EMBL" id="AKN39719.1"/>
    </source>
</evidence>
<protein>
    <recommendedName>
        <fullName evidence="5">Type II/III secretion system secretin-like domain-containing protein</fullName>
    </recommendedName>
</protein>
<dbReference type="AlphaFoldDB" id="A0A0H4A0M1"/>
<dbReference type="EMBL" id="KP795659">
    <property type="protein sequence ID" value="AKN39719.1"/>
    <property type="molecule type" value="Genomic_DNA"/>
</dbReference>
<evidence type="ECO:0000256" key="2">
    <source>
        <dbReference type="ARBA" id="ARBA00022729"/>
    </source>
</evidence>
<evidence type="ECO:0000256" key="4">
    <source>
        <dbReference type="RuleBase" id="RU004003"/>
    </source>
</evidence>
<reference evidence="6" key="1">
    <citation type="journal article" date="2015" name="MBio">
        <title>Eco-Evolutionary Dynamics of Episomes among Ecologically Cohesive Bacterial Populations.</title>
        <authorList>
            <person name="Xue H."/>
            <person name="Cordero O.X."/>
            <person name="Camas F.M."/>
            <person name="Trimble W."/>
            <person name="Meyer F."/>
            <person name="Guglielmini J."/>
            <person name="Rocha E.P."/>
            <person name="Polz M.F."/>
        </authorList>
    </citation>
    <scope>NUCLEOTIDE SEQUENCE</scope>
    <source>
        <strain evidence="6">ZF_221</strain>
    </source>
</reference>
<evidence type="ECO:0000259" key="5">
    <source>
        <dbReference type="Pfam" id="PF00263"/>
    </source>
</evidence>